<evidence type="ECO:0000313" key="3">
    <source>
        <dbReference type="EMBL" id="MPN10480.1"/>
    </source>
</evidence>
<proteinExistence type="predicted"/>
<protein>
    <submittedName>
        <fullName evidence="3">Uncharacterized protein</fullName>
    </submittedName>
</protein>
<comment type="caution">
    <text evidence="3">The sequence shown here is derived from an EMBL/GenBank/DDBJ whole genome shotgun (WGS) entry which is preliminary data.</text>
</comment>
<accession>A0A645F994</accession>
<dbReference type="AlphaFoldDB" id="A0A645F994"/>
<dbReference type="EMBL" id="VSSQ01056640">
    <property type="protein sequence ID" value="MPN10480.1"/>
    <property type="molecule type" value="Genomic_DNA"/>
</dbReference>
<dbReference type="InterPro" id="IPR018978">
    <property type="entry name" value="SDO1/SBDS_central"/>
</dbReference>
<name>A0A645F994_9ZZZZ</name>
<feature type="domain" description="Ribosome maturation protein SDO1/SBDS C-terminal" evidence="2">
    <location>
        <begin position="34"/>
        <end position="100"/>
    </location>
</feature>
<dbReference type="Gene3D" id="3.30.70.240">
    <property type="match status" value="1"/>
</dbReference>
<dbReference type="Pfam" id="PF20268">
    <property type="entry name" value="SBDS_C"/>
    <property type="match status" value="1"/>
</dbReference>
<dbReference type="InterPro" id="IPR046928">
    <property type="entry name" value="SDO1/SBDS_C"/>
</dbReference>
<dbReference type="GO" id="GO:0042254">
    <property type="term" value="P:ribosome biogenesis"/>
    <property type="evidence" value="ECO:0007669"/>
    <property type="project" value="InterPro"/>
</dbReference>
<dbReference type="SUPFAM" id="SSF54980">
    <property type="entry name" value="EF-G C-terminal domain-like"/>
    <property type="match status" value="1"/>
</dbReference>
<evidence type="ECO:0000259" key="1">
    <source>
        <dbReference type="Pfam" id="PF09377"/>
    </source>
</evidence>
<organism evidence="3">
    <name type="scientific">bioreactor metagenome</name>
    <dbReference type="NCBI Taxonomy" id="1076179"/>
    <lineage>
        <taxon>unclassified sequences</taxon>
        <taxon>metagenomes</taxon>
        <taxon>ecological metagenomes</taxon>
    </lineage>
</organism>
<sequence>MKFHVDAFKTMEKQVDEAMKLLKPLIPIRLEKSRVAVRLSGTDYGKCYEDLIGFGIVEREEWQKDGSWIGVMEIPAGRINELTGRMKDRTRGTAEVRLIS</sequence>
<dbReference type="InterPro" id="IPR035647">
    <property type="entry name" value="EFG_III/V"/>
</dbReference>
<evidence type="ECO:0000259" key="2">
    <source>
        <dbReference type="Pfam" id="PF20268"/>
    </source>
</evidence>
<gene>
    <name evidence="3" type="ORF">SDC9_157775</name>
</gene>
<dbReference type="Pfam" id="PF09377">
    <property type="entry name" value="SBDS_domain_II"/>
    <property type="match status" value="1"/>
</dbReference>
<reference evidence="3" key="1">
    <citation type="submission" date="2019-08" db="EMBL/GenBank/DDBJ databases">
        <authorList>
            <person name="Kucharzyk K."/>
            <person name="Murdoch R.W."/>
            <person name="Higgins S."/>
            <person name="Loffler F."/>
        </authorList>
    </citation>
    <scope>NUCLEOTIDE SEQUENCE</scope>
</reference>
<feature type="domain" description="Ribosome maturation protein SDO1/SBDS central" evidence="1">
    <location>
        <begin position="1"/>
        <end position="30"/>
    </location>
</feature>